<evidence type="ECO:0000313" key="3">
    <source>
        <dbReference type="EMBL" id="MBC5728931.1"/>
    </source>
</evidence>
<feature type="domain" description="DUF4097" evidence="2">
    <location>
        <begin position="210"/>
        <end position="323"/>
    </location>
</feature>
<accession>A0ABR7HN14</accession>
<keyword evidence="1" id="KW-0812">Transmembrane</keyword>
<keyword evidence="1" id="KW-1133">Transmembrane helix</keyword>
<keyword evidence="4" id="KW-1185">Reference proteome</keyword>
<dbReference type="Pfam" id="PF13349">
    <property type="entry name" value="DUF4097"/>
    <property type="match status" value="2"/>
</dbReference>
<reference evidence="3 4" key="1">
    <citation type="submission" date="2020-08" db="EMBL/GenBank/DDBJ databases">
        <title>Genome public.</title>
        <authorList>
            <person name="Liu C."/>
            <person name="Sun Q."/>
        </authorList>
    </citation>
    <scope>NUCLEOTIDE SEQUENCE [LARGE SCALE GENOMIC DNA]</scope>
    <source>
        <strain evidence="3 4">NSJ-71</strain>
    </source>
</reference>
<proteinExistence type="predicted"/>
<comment type="caution">
    <text evidence="3">The sequence shown here is derived from an EMBL/GenBank/DDBJ whole genome shotgun (WGS) entry which is preliminary data.</text>
</comment>
<keyword evidence="1" id="KW-0472">Membrane</keyword>
<evidence type="ECO:0000256" key="1">
    <source>
        <dbReference type="SAM" id="Phobius"/>
    </source>
</evidence>
<evidence type="ECO:0000313" key="4">
    <source>
        <dbReference type="Proteomes" id="UP000636755"/>
    </source>
</evidence>
<dbReference type="Proteomes" id="UP000636755">
    <property type="component" value="Unassembled WGS sequence"/>
</dbReference>
<dbReference type="EMBL" id="JACOPS010000005">
    <property type="protein sequence ID" value="MBC5728931.1"/>
    <property type="molecule type" value="Genomic_DNA"/>
</dbReference>
<dbReference type="Gene3D" id="2.160.20.120">
    <property type="match status" value="1"/>
</dbReference>
<protein>
    <submittedName>
        <fullName evidence="3">DUF4097 family beta strand repeat protein</fullName>
    </submittedName>
</protein>
<dbReference type="InterPro" id="IPR025164">
    <property type="entry name" value="Toastrack_DUF4097"/>
</dbReference>
<name>A0ABR7HN14_9FIRM</name>
<sequence length="324" mass="35228">MKKSKKILITVAVILVAVGMICGFCGIYSLGFNFNEISTSDFVTHTYTVEDDFTNIIIEDAASNINFYKSNDDKCRVLCDEREKVTHTVVNENNTLTVRVKDERNWFERINIGFFVSDMRVSVYLPKNKYDSLNAASMSGDIDVANEFTFDNAKVGSISGDVSVKADVKQELNISSTSGDVYAENLNLEKLNAESTSGDVIINNISATECINASSVSGEIDLSNVKGKEIFAKTISGGVMLTDTVASQKLKANSTSGEIDLKRCDAKNIVLDTVSGEISGTLLSNKQFITETTSGTVNVPQGVSNEECRITTVSGDIYIEIADQ</sequence>
<gene>
    <name evidence="3" type="ORF">H8R91_10460</name>
</gene>
<feature type="domain" description="DUF4097" evidence="2">
    <location>
        <begin position="54"/>
        <end position="208"/>
    </location>
</feature>
<feature type="transmembrane region" description="Helical" evidence="1">
    <location>
        <begin position="7"/>
        <end position="30"/>
    </location>
</feature>
<organism evidence="3 4">
    <name type="scientific">Ruminococcus intestinalis</name>
    <dbReference type="NCBI Taxonomy" id="2763066"/>
    <lineage>
        <taxon>Bacteria</taxon>
        <taxon>Bacillati</taxon>
        <taxon>Bacillota</taxon>
        <taxon>Clostridia</taxon>
        <taxon>Eubacteriales</taxon>
        <taxon>Oscillospiraceae</taxon>
        <taxon>Ruminococcus</taxon>
    </lineage>
</organism>
<dbReference type="RefSeq" id="WP_186936084.1">
    <property type="nucleotide sequence ID" value="NZ_JACOPS010000005.1"/>
</dbReference>
<evidence type="ECO:0000259" key="2">
    <source>
        <dbReference type="Pfam" id="PF13349"/>
    </source>
</evidence>